<dbReference type="KEGG" id="emt:CPZ25_006140"/>
<keyword evidence="3" id="KW-0547">Nucleotide-binding</keyword>
<feature type="transmembrane region" description="Helical" evidence="7">
    <location>
        <begin position="161"/>
        <end position="184"/>
    </location>
</feature>
<gene>
    <name evidence="10" type="ORF">CPZ25_006140</name>
</gene>
<comment type="subcellular location">
    <subcellularLocation>
        <location evidence="1">Cell membrane</location>
        <topology evidence="1">Multi-pass membrane protein</topology>
    </subcellularLocation>
</comment>
<reference evidence="10 11" key="1">
    <citation type="submission" date="2018-05" db="EMBL/GenBank/DDBJ databases">
        <title>Genome comparison of Eubacterium sp.</title>
        <authorList>
            <person name="Feng Y."/>
            <person name="Sanchez-Andrea I."/>
            <person name="Stams A.J.M."/>
            <person name="De Vos W.M."/>
        </authorList>
    </citation>
    <scope>NUCLEOTIDE SEQUENCE [LARGE SCALE GENOMIC DNA]</scope>
    <source>
        <strain evidence="10 11">YI</strain>
    </source>
</reference>
<dbReference type="SUPFAM" id="SSF90123">
    <property type="entry name" value="ABC transporter transmembrane region"/>
    <property type="match status" value="1"/>
</dbReference>
<dbReference type="InterPro" id="IPR036640">
    <property type="entry name" value="ABC1_TM_sf"/>
</dbReference>
<dbReference type="GO" id="GO:0034040">
    <property type="term" value="F:ATPase-coupled lipid transmembrane transporter activity"/>
    <property type="evidence" value="ECO:0007669"/>
    <property type="project" value="TreeGrafter"/>
</dbReference>
<protein>
    <submittedName>
        <fullName evidence="10">ABC transporter ATP-binding protein</fullName>
    </submittedName>
</protein>
<evidence type="ECO:0000256" key="5">
    <source>
        <dbReference type="ARBA" id="ARBA00022989"/>
    </source>
</evidence>
<dbReference type="Gene3D" id="1.20.1560.10">
    <property type="entry name" value="ABC transporter type 1, transmembrane domain"/>
    <property type="match status" value="1"/>
</dbReference>
<evidence type="ECO:0000259" key="8">
    <source>
        <dbReference type="PROSITE" id="PS50893"/>
    </source>
</evidence>
<keyword evidence="11" id="KW-1185">Reference proteome</keyword>
<dbReference type="AlphaFoldDB" id="A0A4P9C6I6"/>
<feature type="domain" description="ABC transporter" evidence="8">
    <location>
        <begin position="338"/>
        <end position="550"/>
    </location>
</feature>
<evidence type="ECO:0000256" key="1">
    <source>
        <dbReference type="ARBA" id="ARBA00004651"/>
    </source>
</evidence>
<dbReference type="InterPro" id="IPR017871">
    <property type="entry name" value="ABC_transporter-like_CS"/>
</dbReference>
<dbReference type="InterPro" id="IPR039421">
    <property type="entry name" value="Type_1_exporter"/>
</dbReference>
<dbReference type="PROSITE" id="PS50893">
    <property type="entry name" value="ABC_TRANSPORTER_2"/>
    <property type="match status" value="1"/>
</dbReference>
<evidence type="ECO:0000256" key="4">
    <source>
        <dbReference type="ARBA" id="ARBA00022840"/>
    </source>
</evidence>
<keyword evidence="2 7" id="KW-0812">Transmembrane</keyword>
<evidence type="ECO:0000256" key="3">
    <source>
        <dbReference type="ARBA" id="ARBA00022741"/>
    </source>
</evidence>
<dbReference type="InterPro" id="IPR027417">
    <property type="entry name" value="P-loop_NTPase"/>
</dbReference>
<dbReference type="PROSITE" id="PS00211">
    <property type="entry name" value="ABC_TRANSPORTER_1"/>
    <property type="match status" value="1"/>
</dbReference>
<evidence type="ECO:0000259" key="9">
    <source>
        <dbReference type="PROSITE" id="PS50929"/>
    </source>
</evidence>
<dbReference type="PANTHER" id="PTHR24221">
    <property type="entry name" value="ATP-BINDING CASSETTE SUB-FAMILY B"/>
    <property type="match status" value="1"/>
</dbReference>
<accession>A0A4P9C6I6</accession>
<name>A0A4P9C6I6_EUBML</name>
<feature type="transmembrane region" description="Helical" evidence="7">
    <location>
        <begin position="133"/>
        <end position="155"/>
    </location>
</feature>
<dbReference type="RefSeq" id="WP_096920025.1">
    <property type="nucleotide sequence ID" value="NZ_CP029487.1"/>
</dbReference>
<evidence type="ECO:0000256" key="6">
    <source>
        <dbReference type="ARBA" id="ARBA00023136"/>
    </source>
</evidence>
<dbReference type="Gene3D" id="3.40.50.300">
    <property type="entry name" value="P-loop containing nucleotide triphosphate hydrolases"/>
    <property type="match status" value="1"/>
</dbReference>
<dbReference type="SUPFAM" id="SSF52540">
    <property type="entry name" value="P-loop containing nucleoside triphosphate hydrolases"/>
    <property type="match status" value="1"/>
</dbReference>
<organism evidence="10 11">
    <name type="scientific">Eubacterium maltosivorans</name>
    <dbReference type="NCBI Taxonomy" id="2041044"/>
    <lineage>
        <taxon>Bacteria</taxon>
        <taxon>Bacillati</taxon>
        <taxon>Bacillota</taxon>
        <taxon>Clostridia</taxon>
        <taxon>Eubacteriales</taxon>
        <taxon>Eubacteriaceae</taxon>
        <taxon>Eubacterium</taxon>
    </lineage>
</organism>
<feature type="domain" description="ABC transmembrane type-1" evidence="9">
    <location>
        <begin position="24"/>
        <end position="306"/>
    </location>
</feature>
<dbReference type="PROSITE" id="PS50929">
    <property type="entry name" value="ABC_TM1F"/>
    <property type="match status" value="1"/>
</dbReference>
<keyword evidence="5 7" id="KW-1133">Transmembrane helix</keyword>
<dbReference type="Pfam" id="PF00664">
    <property type="entry name" value="ABC_membrane"/>
    <property type="match status" value="1"/>
</dbReference>
<dbReference type="GO" id="GO:0140359">
    <property type="term" value="F:ABC-type transporter activity"/>
    <property type="evidence" value="ECO:0007669"/>
    <property type="project" value="InterPro"/>
</dbReference>
<dbReference type="GO" id="GO:0005524">
    <property type="term" value="F:ATP binding"/>
    <property type="evidence" value="ECO:0007669"/>
    <property type="project" value="UniProtKB-KW"/>
</dbReference>
<feature type="transmembrane region" description="Helical" evidence="7">
    <location>
        <begin position="61"/>
        <end position="79"/>
    </location>
</feature>
<evidence type="ECO:0000256" key="7">
    <source>
        <dbReference type="SAM" id="Phobius"/>
    </source>
</evidence>
<keyword evidence="4 10" id="KW-0067">ATP-binding</keyword>
<dbReference type="PANTHER" id="PTHR24221:SF653">
    <property type="entry name" value="TRANSPORT ATP-BINDING PROTEIN CYDC"/>
    <property type="match status" value="1"/>
</dbReference>
<dbReference type="InterPro" id="IPR003593">
    <property type="entry name" value="AAA+_ATPase"/>
</dbReference>
<evidence type="ECO:0000256" key="2">
    <source>
        <dbReference type="ARBA" id="ARBA00022692"/>
    </source>
</evidence>
<dbReference type="InterPro" id="IPR003439">
    <property type="entry name" value="ABC_transporter-like_ATP-bd"/>
</dbReference>
<dbReference type="GO" id="GO:0005886">
    <property type="term" value="C:plasma membrane"/>
    <property type="evidence" value="ECO:0007669"/>
    <property type="project" value="UniProtKB-SubCell"/>
</dbReference>
<dbReference type="InterPro" id="IPR011527">
    <property type="entry name" value="ABC1_TM_dom"/>
</dbReference>
<dbReference type="EMBL" id="CP029487">
    <property type="protein sequence ID" value="QCT70924.1"/>
    <property type="molecule type" value="Genomic_DNA"/>
</dbReference>
<dbReference type="Proteomes" id="UP000218387">
    <property type="component" value="Chromosome"/>
</dbReference>
<dbReference type="GO" id="GO:0016887">
    <property type="term" value="F:ATP hydrolysis activity"/>
    <property type="evidence" value="ECO:0007669"/>
    <property type="project" value="InterPro"/>
</dbReference>
<feature type="transmembrane region" description="Helical" evidence="7">
    <location>
        <begin position="246"/>
        <end position="268"/>
    </location>
</feature>
<keyword evidence="6 7" id="KW-0472">Membrane</keyword>
<evidence type="ECO:0000313" key="10">
    <source>
        <dbReference type="EMBL" id="QCT70924.1"/>
    </source>
</evidence>
<feature type="transmembrane region" description="Helical" evidence="7">
    <location>
        <begin position="21"/>
        <end position="49"/>
    </location>
</feature>
<evidence type="ECO:0000313" key="11">
    <source>
        <dbReference type="Proteomes" id="UP000218387"/>
    </source>
</evidence>
<dbReference type="Pfam" id="PF00005">
    <property type="entry name" value="ABC_tran"/>
    <property type="match status" value="1"/>
</dbReference>
<sequence>MRRNPISIMMRLIGLVKPLIHIMLLTILMGVAGYLCAIFITILGSYGILSILDIQKIDLKLLFMVILILGLLRGVLHYIEQASGHYIAFKLLAIIRDKIFKALRKLAPAKLEGRDKGNLIAVITGDIELLEVFYAHTIAPIAIAIITSLIMVIFIGQFHLLFGLIAVVAYLCVGLLIPVAASRLGADKGRSYRRLFGELNTYFLDSLRGLKEYIQYHCGPSRLKEITRQSDALDIQQKALKNQEGLSAAVTNTVILFFDLAMLFSSIILMRQGIVGFEGILIPTVALFSSFGPTAALSSLSNNLLQTFAAGERVLDILDESPVVSEVEKGVDITFDGASCKNLSFAYDNEIILDNITMELPTSKVIGIHGKSGSGKSTFLKLLMRFWDRQSGCLELSSHDIRAVNTHSLRKNESYVTQSTYLFNDTIGANIRIARLNASDEEVAEAAKKAAIHDFITQLPKGYDTPVGELGESLSGGERQRIGLARAFLHQAPFILLDEPTSNLDSLNEGIILKSIREHAANHTVVLVSHQRSTMGITDLDYSIENGRLS</sequence>
<proteinExistence type="predicted"/>
<dbReference type="SMART" id="SM00382">
    <property type="entry name" value="AAA"/>
    <property type="match status" value="1"/>
</dbReference>